<organism evidence="2 3">
    <name type="scientific">Sulfitobacter mediterraneus</name>
    <dbReference type="NCBI Taxonomy" id="83219"/>
    <lineage>
        <taxon>Bacteria</taxon>
        <taxon>Pseudomonadati</taxon>
        <taxon>Pseudomonadota</taxon>
        <taxon>Alphaproteobacteria</taxon>
        <taxon>Rhodobacterales</taxon>
        <taxon>Roseobacteraceae</taxon>
        <taxon>Sulfitobacter</taxon>
    </lineage>
</organism>
<dbReference type="InterPro" id="IPR023375">
    <property type="entry name" value="ADC_dom_sf"/>
</dbReference>
<evidence type="ECO:0000256" key="1">
    <source>
        <dbReference type="SAM" id="MobiDB-lite"/>
    </source>
</evidence>
<dbReference type="SUPFAM" id="SSF160104">
    <property type="entry name" value="Acetoacetate decarboxylase-like"/>
    <property type="match status" value="1"/>
</dbReference>
<feature type="compositionally biased region" description="Low complexity" evidence="1">
    <location>
        <begin position="425"/>
        <end position="439"/>
    </location>
</feature>
<evidence type="ECO:0000313" key="3">
    <source>
        <dbReference type="Proteomes" id="UP000027337"/>
    </source>
</evidence>
<dbReference type="EMBL" id="JEMU01000007">
    <property type="protein sequence ID" value="KAJ03298.1"/>
    <property type="molecule type" value="Genomic_DNA"/>
</dbReference>
<accession>A0A061SUB7</accession>
<dbReference type="STRING" id="83219.PM02_09410"/>
<sequence>MSNVLFNNARGAASSLQMSPPFSFSDVTMSVFPLRASLPSLENFTRNYLNQAPDLVQFQPFVPFVYLVILDYGRMSLEAANMGWVSQREVAFGIPLRWMNGGETGPQFHDWAFSSPFIFVDNELSMSTGREVYGWPKLLARLDPSVSEWVHNPHGARRVFQVSTKGAAEAYAGETSAYRPLLSVYQHRTAGLLDMPPNLDSVLKPLGQMSSSAAGFMRLGRDLAQTFAGMASDRITGSSVLPDMMDMDTLKAQLSPERQTAWRSAKDWMPGIKDALWSLFPRMYANTINFKQFRDAANPHATCYQALTAARMPVKAFKQGGFLGPQNMLMGQLDGGFRIDVHHLAGLPIVESLGLEVSEEREAGGSVVHTLWPVAPLWMKVDMTYGVADTLTWRGREGGWREGDVLKAARAASAAKRAEEQKQSAQPQAGPAPQTPQTGDQSAPQHTADVHHAPPIGADGPEEFEDGQGFDYIRAMNFFNTARGASEAVGGSFSVPDASVRVLPLKADAATLQNFVRDYLRVQDCMKFEAWGDFVYLVISDFKQMNSELSALAKRRARELSLLVPVKCYKWHRDGAYPQDKPGAQGERGRERLLTTGFVNAFTYVDDVETAITANEVFGVPSMGSTIRASENEWLSRDYGTEQTQHEILTMSAQVLPELMAGAQAVGRTLVDVSTHQPHHPAVQETQDESVNRWLGVLADDLATKYREAGLSSRPDMDPDLEERIDEGVCAAQGFALKILGGDNALNQFSLKQFRDSHDTNNACYQGLILRRHQILKLNDFREIDAPLHVSITDYPTQPITEILGLKPKFSYPGKDRLVKVFEAVRPFSLNADLRRGTGVTLFERVGSERWHQVDITEQMFGWRKIETDQIEAFVDSIGVEEKIELAYARHVPGSGITTEKRPGRVGQKYLRLWYEKRVQRGHVSSVFIRQRSHPEGVKVLTDAERLNAPRRADGLDVAAWNAQMVPFEAGFAQSALAETLEYFSPATILDKALSRKWGLARGTALPKFAKPDYCLPVCSAPPHYAETLFPAQQSHAGYWPQSGDHYGAQLKKREREAMAFKVELKSAIHMFALLYPGVLMRTEEHSQPEEWTFEKAIVSLAETLNSYLDDDQLSQTEKTAKEALRDIKGDEDIEGIMKATEDVVVQFVDVHLPEPFKLTEQAYRKTVFERMMEGAMPLISSQDWLDVHEALKLVRQKVEISLGGEDDLEQSEEMQGVAEYLDPFIARAQANHDDMKMMEQLEPDMPYPSPVSDPAGDLRRRLKALFSGEDTSGD</sequence>
<comment type="caution">
    <text evidence="2">The sequence shown here is derived from an EMBL/GenBank/DDBJ whole genome shotgun (WGS) entry which is preliminary data.</text>
</comment>
<proteinExistence type="predicted"/>
<dbReference type="eggNOG" id="ENOG5030UWI">
    <property type="taxonomic scope" value="Bacteria"/>
</dbReference>
<name>A0A061SUB7_9RHOB</name>
<dbReference type="RefSeq" id="WP_037907669.1">
    <property type="nucleotide sequence ID" value="NZ_JEMU01000007.1"/>
</dbReference>
<reference evidence="2 3" key="1">
    <citation type="journal article" date="2014" name="Genome Announc.">
        <title>Draft Genome Sequences of Two Isolates of the Roseobacter Group, Sulfitobacter sp. Strains 3SOLIMAR09 and 1FIGIMAR09, from Harbors of Mallorca Island (Mediterranean Sea).</title>
        <authorList>
            <person name="Mas-Llado M."/>
            <person name="Pina-Villalonga J.M."/>
            <person name="Brunet-Galmes I."/>
            <person name="Nogales B."/>
            <person name="Bosch R."/>
        </authorList>
    </citation>
    <scope>NUCLEOTIDE SEQUENCE [LARGE SCALE GENOMIC DNA]</scope>
    <source>
        <strain evidence="2 3">1FIGIMAR09</strain>
    </source>
</reference>
<feature type="region of interest" description="Disordered" evidence="1">
    <location>
        <begin position="411"/>
        <end position="464"/>
    </location>
</feature>
<evidence type="ECO:0000313" key="2">
    <source>
        <dbReference type="EMBL" id="KAJ03298.1"/>
    </source>
</evidence>
<dbReference type="AlphaFoldDB" id="A0A061SUB7"/>
<protein>
    <submittedName>
        <fullName evidence="2">Uncharacterized protein</fullName>
    </submittedName>
</protein>
<keyword evidence="3" id="KW-1185">Reference proteome</keyword>
<gene>
    <name evidence="2" type="ORF">PM02_09410</name>
</gene>
<dbReference type="Proteomes" id="UP000027337">
    <property type="component" value="Unassembled WGS sequence"/>
</dbReference>
<dbReference type="Gene3D" id="2.40.400.10">
    <property type="entry name" value="Acetoacetate decarboxylase-like"/>
    <property type="match status" value="1"/>
</dbReference>